<evidence type="ECO:0000313" key="4">
    <source>
        <dbReference type="Proteomes" id="UP000434639"/>
    </source>
</evidence>
<feature type="transmembrane region" description="Helical" evidence="1">
    <location>
        <begin position="62"/>
        <end position="81"/>
    </location>
</feature>
<feature type="transmembrane region" description="Helical" evidence="1">
    <location>
        <begin position="281"/>
        <end position="299"/>
    </location>
</feature>
<feature type="transmembrane region" description="Helical" evidence="1">
    <location>
        <begin position="252"/>
        <end position="275"/>
    </location>
</feature>
<evidence type="ECO:0000256" key="1">
    <source>
        <dbReference type="SAM" id="Phobius"/>
    </source>
</evidence>
<sequence>MKASLEKGFKAGLSTTWTLGKVIFPVTLLVGILRYTPVLDWIIQVITPLMGLIGLRGEAAIPLVLGNFLNLYAGIAGILTLDLTVKEVFILAVMLSFSHNLIIESTVAAKVGLKLWLILLVRIGLAVISAAVINLVWQGGGELAQYGFISKGESVPDGWGEILLDAVGKGVLGIVQLAAIVIPLMIIMQFMKDFGWLHVFSRWMAPVTRFLGMKENTSMTLVAGLTIGLAYGAGVMIQAVKEDGVSYRDLTLAFIFLVSCHAVVEDTLIFVPLGIPVLPLFIIRVVTAVLLTILVAKLWKQPDSSARKEPANEKNYHSV</sequence>
<comment type="caution">
    <text evidence="3">The sequence shown here is derived from an EMBL/GenBank/DDBJ whole genome shotgun (WGS) entry which is preliminary data.</text>
</comment>
<dbReference type="Proteomes" id="UP000434639">
    <property type="component" value="Unassembled WGS sequence"/>
</dbReference>
<feature type="domain" description="Nucleoside transporter/FeoB GTPase Gate" evidence="2">
    <location>
        <begin position="175"/>
        <end position="264"/>
    </location>
</feature>
<feature type="transmembrane region" description="Helical" evidence="1">
    <location>
        <begin position="115"/>
        <end position="137"/>
    </location>
</feature>
<feature type="transmembrane region" description="Helical" evidence="1">
    <location>
        <begin position="87"/>
        <end position="103"/>
    </location>
</feature>
<dbReference type="InterPro" id="IPR011642">
    <property type="entry name" value="Gate_dom"/>
</dbReference>
<evidence type="ECO:0000259" key="2">
    <source>
        <dbReference type="Pfam" id="PF07670"/>
    </source>
</evidence>
<dbReference type="Pfam" id="PF07670">
    <property type="entry name" value="Gate"/>
    <property type="match status" value="2"/>
</dbReference>
<reference evidence="3 4" key="1">
    <citation type="journal article" date="2017" name="Int. J. Syst. Evol. Microbiol.">
        <title>Bacillus mangrovi sp. nov., isolated from a sediment sample from a mangrove forest.</title>
        <authorList>
            <person name="Gupta V."/>
            <person name="Singh P.K."/>
            <person name="Korpole S."/>
            <person name="Tanuku N.R.S."/>
            <person name="Pinnaka A.K."/>
        </authorList>
    </citation>
    <scope>NUCLEOTIDE SEQUENCE [LARGE SCALE GENOMIC DNA]</scope>
    <source>
        <strain evidence="3 4">KCTC 33872</strain>
    </source>
</reference>
<accession>A0A7X2V548</accession>
<keyword evidence="1" id="KW-0812">Transmembrane</keyword>
<proteinExistence type="predicted"/>
<keyword evidence="4" id="KW-1185">Reference proteome</keyword>
<dbReference type="RefSeq" id="WP_155112346.1">
    <property type="nucleotide sequence ID" value="NZ_WMIB01000008.1"/>
</dbReference>
<feature type="transmembrane region" description="Helical" evidence="1">
    <location>
        <begin position="12"/>
        <end position="32"/>
    </location>
</feature>
<feature type="transmembrane region" description="Helical" evidence="1">
    <location>
        <begin position="218"/>
        <end position="240"/>
    </location>
</feature>
<feature type="transmembrane region" description="Helical" evidence="1">
    <location>
        <begin position="166"/>
        <end position="187"/>
    </location>
</feature>
<organism evidence="3 4">
    <name type="scientific">Metabacillus mangrovi</name>
    <dbReference type="NCBI Taxonomy" id="1491830"/>
    <lineage>
        <taxon>Bacteria</taxon>
        <taxon>Bacillati</taxon>
        <taxon>Bacillota</taxon>
        <taxon>Bacilli</taxon>
        <taxon>Bacillales</taxon>
        <taxon>Bacillaceae</taxon>
        <taxon>Metabacillus</taxon>
    </lineage>
</organism>
<dbReference type="OrthoDB" id="9779080at2"/>
<name>A0A7X2V548_9BACI</name>
<dbReference type="AlphaFoldDB" id="A0A7X2V548"/>
<keyword evidence="1" id="KW-0472">Membrane</keyword>
<protein>
    <recommendedName>
        <fullName evidence="2">Nucleoside transporter/FeoB GTPase Gate domain-containing protein</fullName>
    </recommendedName>
</protein>
<feature type="domain" description="Nucleoside transporter/FeoB GTPase Gate" evidence="2">
    <location>
        <begin position="17"/>
        <end position="99"/>
    </location>
</feature>
<evidence type="ECO:0000313" key="3">
    <source>
        <dbReference type="EMBL" id="MTH53774.1"/>
    </source>
</evidence>
<gene>
    <name evidence="3" type="ORF">GKZ89_10190</name>
</gene>
<dbReference type="EMBL" id="WMIB01000008">
    <property type="protein sequence ID" value="MTH53774.1"/>
    <property type="molecule type" value="Genomic_DNA"/>
</dbReference>
<keyword evidence="1" id="KW-1133">Transmembrane helix</keyword>